<proteinExistence type="predicted"/>
<reference evidence="2" key="1">
    <citation type="submission" date="2022-05" db="EMBL/GenBank/DDBJ databases">
        <title>Expanded diversity of anoxic marine methylotrophy in a Black Sea sulfate reducing microorganism.</title>
        <authorList>
            <person name="Fischer P.Q."/>
            <person name="Stams A.J.M."/>
            <person name="Villanueva L."/>
            <person name="Sousa D.Z."/>
        </authorList>
    </citation>
    <scope>NUCLEOTIDE SEQUENCE</scope>
    <source>
        <strain evidence="2">P130</strain>
    </source>
</reference>
<name>A0ABT8QRP0_9FIRM</name>
<dbReference type="InterPro" id="IPR008571">
    <property type="entry name" value="HerA-like"/>
</dbReference>
<protein>
    <submittedName>
        <fullName evidence="2">ATP-binding protein</fullName>
    </submittedName>
</protein>
<dbReference type="PANTHER" id="PTHR42957">
    <property type="entry name" value="HELICASE MJ1565-RELATED"/>
    <property type="match status" value="1"/>
</dbReference>
<keyword evidence="3" id="KW-1185">Reference proteome</keyword>
<sequence>MPEDKRNINAEVIAVYPNKVKISVDDLSKFVATDEQVEKLKVGSYLEIADDDNHKLIAIIESYSILVDEKKATGRSFIIEANPLGIIEDKAFTRGGDSLTIPPTKVVPAKKSDIEAVFNASIKDEEKFYFSRLGQDLSIKTPVNGNKFFNKHFAIVGSTGSGKSHTVAKILQNAVSAKKGQYNGLNNSHVVLFDIHGEYKKAFPKANHIDSQNIKIPYWLFDSDELGDLFIESNEDNSHNQVSQFRYAVTENKKKENPSLPQDKIYFDSPLKFKIDEVITYIKNMNNEFINKKDNRNPTTKSGEAIKKRIPKYFENILEFEKISSDYVNGPYSGDFERFILRLETIRNNPRLKFLFDSAESLRLEDILRQFFGYAEPNSNITVIDLSGIPFEVLSITVSLISRILFEFGYYYKKLLNEDIDCETPLLLVYEEAHKYVPRSDLVKYRASKTAIERIAKEGRKYGVTLGIVSQRPSEISETIFSQCNNFIAMRLTNPDDQNYVKRLLPDSLGNLTDTLPSLKTGEALIIGDSMVLPSIVKIDKCTEHEPSSNDIPYIEIWQEQWKNVSFSTIITEWEK</sequence>
<evidence type="ECO:0000259" key="1">
    <source>
        <dbReference type="Pfam" id="PF01935"/>
    </source>
</evidence>
<evidence type="ECO:0000313" key="3">
    <source>
        <dbReference type="Proteomes" id="UP001176021"/>
    </source>
</evidence>
<dbReference type="InterPro" id="IPR027417">
    <property type="entry name" value="P-loop_NTPase"/>
</dbReference>
<accession>A0ABT8QRP0</accession>
<dbReference type="EMBL" id="JAMJEV010000008">
    <property type="protein sequence ID" value="MDO0823320.1"/>
    <property type="molecule type" value="Genomic_DNA"/>
</dbReference>
<dbReference type="SUPFAM" id="SSF52540">
    <property type="entry name" value="P-loop containing nucleoside triphosphate hydrolases"/>
    <property type="match status" value="1"/>
</dbReference>
<dbReference type="PANTHER" id="PTHR42957:SF1">
    <property type="entry name" value="HELICASE MJ1565-RELATED"/>
    <property type="match status" value="1"/>
</dbReference>
<dbReference type="Pfam" id="PF01935">
    <property type="entry name" value="DUF87"/>
    <property type="match status" value="1"/>
</dbReference>
<feature type="domain" description="Helicase HerA central" evidence="1">
    <location>
        <begin position="134"/>
        <end position="403"/>
    </location>
</feature>
<dbReference type="GO" id="GO:0005524">
    <property type="term" value="F:ATP binding"/>
    <property type="evidence" value="ECO:0007669"/>
    <property type="project" value="UniProtKB-KW"/>
</dbReference>
<evidence type="ECO:0000313" key="2">
    <source>
        <dbReference type="EMBL" id="MDO0823320.1"/>
    </source>
</evidence>
<comment type="caution">
    <text evidence="2">The sequence shown here is derived from an EMBL/GenBank/DDBJ whole genome shotgun (WGS) entry which is preliminary data.</text>
</comment>
<dbReference type="Proteomes" id="UP001176021">
    <property type="component" value="Unassembled WGS sequence"/>
</dbReference>
<organism evidence="2 3">
    <name type="scientific">Desulfosporosinus nitroreducens</name>
    <dbReference type="NCBI Taxonomy" id="2018668"/>
    <lineage>
        <taxon>Bacteria</taxon>
        <taxon>Bacillati</taxon>
        <taxon>Bacillota</taxon>
        <taxon>Clostridia</taxon>
        <taxon>Eubacteriales</taxon>
        <taxon>Desulfitobacteriaceae</taxon>
        <taxon>Desulfosporosinus</taxon>
    </lineage>
</organism>
<gene>
    <name evidence="2" type="ORF">M8H41_10695</name>
</gene>
<keyword evidence="2" id="KW-0067">ATP-binding</keyword>
<dbReference type="Gene3D" id="3.40.50.300">
    <property type="entry name" value="P-loop containing nucleotide triphosphate hydrolases"/>
    <property type="match status" value="2"/>
</dbReference>
<dbReference type="InterPro" id="IPR002789">
    <property type="entry name" value="HerA_central"/>
</dbReference>
<dbReference type="RefSeq" id="WP_302048741.1">
    <property type="nucleotide sequence ID" value="NZ_JAMJEV010000008.1"/>
</dbReference>
<keyword evidence="2" id="KW-0547">Nucleotide-binding</keyword>